<feature type="compositionally biased region" description="Basic residues" evidence="7">
    <location>
        <begin position="31"/>
        <end position="48"/>
    </location>
</feature>
<reference evidence="10" key="1">
    <citation type="submission" date="2024-04" db="EMBL/GenBank/DDBJ databases">
        <authorList>
            <person name="Shaw F."/>
            <person name="Minotto A."/>
        </authorList>
    </citation>
    <scope>NUCLEOTIDE SEQUENCE [LARGE SCALE GENOMIC DNA]</scope>
</reference>
<feature type="compositionally biased region" description="Acidic residues" evidence="7">
    <location>
        <begin position="52"/>
        <end position="64"/>
    </location>
</feature>
<keyword evidence="5" id="KW-0804">Transcription</keyword>
<evidence type="ECO:0000259" key="8">
    <source>
        <dbReference type="Pfam" id="PF02229"/>
    </source>
</evidence>
<dbReference type="InterPro" id="IPR045125">
    <property type="entry name" value="Sub1/Tcp4-like"/>
</dbReference>
<comment type="subcellular location">
    <subcellularLocation>
        <location evidence="1">Nucleus</location>
    </subcellularLocation>
</comment>
<protein>
    <recommendedName>
        <fullName evidence="8">Transcriptional coactivator p15 (PC4) C-terminal domain-containing protein</fullName>
    </recommendedName>
</protein>
<feature type="compositionally biased region" description="Basic and acidic residues" evidence="7">
    <location>
        <begin position="65"/>
        <end position="77"/>
    </location>
</feature>
<evidence type="ECO:0000313" key="9">
    <source>
        <dbReference type="EMBL" id="CAL1707514.1"/>
    </source>
</evidence>
<organism evidence="9 10">
    <name type="scientific">Somion occarium</name>
    <dbReference type="NCBI Taxonomy" id="3059160"/>
    <lineage>
        <taxon>Eukaryota</taxon>
        <taxon>Fungi</taxon>
        <taxon>Dikarya</taxon>
        <taxon>Basidiomycota</taxon>
        <taxon>Agaricomycotina</taxon>
        <taxon>Agaricomycetes</taxon>
        <taxon>Polyporales</taxon>
        <taxon>Cerrenaceae</taxon>
        <taxon>Somion</taxon>
    </lineage>
</organism>
<sequence length="171" mass="19206">MAKRPVLASSESEEFEESSAAETSESEPVKKPSKSAPKRNTRASKSKKRSETEDEDEDEDEEEEKPAPKKQKLDKGKVAVKKSSSNEPKEDETDGSAIRTDKDGSKYVELGKKRRAAVREFKGVVYLDIREFYEKGGEELPGKKGISLNLEQWEALKQNAHTIDSLFAKKK</sequence>
<name>A0ABP1DLG1_9APHY</name>
<keyword evidence="3" id="KW-0805">Transcription regulation</keyword>
<dbReference type="PANTHER" id="PTHR13215">
    <property type="entry name" value="RNA POLYMERASE II TRANSCRIPTIONAL COACTIVATOR"/>
    <property type="match status" value="1"/>
</dbReference>
<evidence type="ECO:0000256" key="6">
    <source>
        <dbReference type="ARBA" id="ARBA00023242"/>
    </source>
</evidence>
<dbReference type="Pfam" id="PF02229">
    <property type="entry name" value="PC4"/>
    <property type="match status" value="1"/>
</dbReference>
<dbReference type="Gene3D" id="2.30.31.10">
    <property type="entry name" value="Transcriptional Coactivator Pc4, Chain A"/>
    <property type="match status" value="1"/>
</dbReference>
<feature type="domain" description="Transcriptional coactivator p15 (PC4) C-terminal" evidence="8">
    <location>
        <begin position="109"/>
        <end position="159"/>
    </location>
</feature>
<dbReference type="InterPro" id="IPR003173">
    <property type="entry name" value="PC4_C"/>
</dbReference>
<dbReference type="Proteomes" id="UP001497453">
    <property type="component" value="Chromosome 4"/>
</dbReference>
<dbReference type="EMBL" id="OZ037947">
    <property type="protein sequence ID" value="CAL1707514.1"/>
    <property type="molecule type" value="Genomic_DNA"/>
</dbReference>
<evidence type="ECO:0000256" key="2">
    <source>
        <dbReference type="ARBA" id="ARBA00009001"/>
    </source>
</evidence>
<accession>A0ABP1DLG1</accession>
<gene>
    <name evidence="9" type="ORF">GFSPODELE1_LOCUS6407</name>
</gene>
<evidence type="ECO:0000256" key="7">
    <source>
        <dbReference type="SAM" id="MobiDB-lite"/>
    </source>
</evidence>
<feature type="region of interest" description="Disordered" evidence="7">
    <location>
        <begin position="1"/>
        <end position="106"/>
    </location>
</feature>
<dbReference type="InterPro" id="IPR009044">
    <property type="entry name" value="ssDNA-bd_transcriptional_reg"/>
</dbReference>
<evidence type="ECO:0000313" key="10">
    <source>
        <dbReference type="Proteomes" id="UP001497453"/>
    </source>
</evidence>
<proteinExistence type="inferred from homology"/>
<evidence type="ECO:0000256" key="4">
    <source>
        <dbReference type="ARBA" id="ARBA00023125"/>
    </source>
</evidence>
<keyword evidence="4" id="KW-0238">DNA-binding</keyword>
<evidence type="ECO:0000256" key="3">
    <source>
        <dbReference type="ARBA" id="ARBA00023015"/>
    </source>
</evidence>
<dbReference type="SUPFAM" id="SSF54447">
    <property type="entry name" value="ssDNA-binding transcriptional regulator domain"/>
    <property type="match status" value="1"/>
</dbReference>
<keyword evidence="6" id="KW-0539">Nucleus</keyword>
<evidence type="ECO:0000256" key="5">
    <source>
        <dbReference type="ARBA" id="ARBA00023163"/>
    </source>
</evidence>
<evidence type="ECO:0000256" key="1">
    <source>
        <dbReference type="ARBA" id="ARBA00004123"/>
    </source>
</evidence>
<comment type="similarity">
    <text evidence="2">Belongs to the transcriptional coactivator PC4 family.</text>
</comment>
<keyword evidence="10" id="KW-1185">Reference proteome</keyword>